<gene>
    <name evidence="3" type="ORF">EDF62_0127</name>
</gene>
<dbReference type="OrthoDB" id="5185521at2"/>
<reference evidence="3 4" key="1">
    <citation type="submission" date="2019-03" db="EMBL/GenBank/DDBJ databases">
        <title>Genomic analyses of the natural microbiome of Caenorhabditis elegans.</title>
        <authorList>
            <person name="Samuel B."/>
        </authorList>
    </citation>
    <scope>NUCLEOTIDE SEQUENCE [LARGE SCALE GENOMIC DNA]</scope>
    <source>
        <strain evidence="3 4">JUb18</strain>
    </source>
</reference>
<protein>
    <submittedName>
        <fullName evidence="3">Uncharacterized protein</fullName>
    </submittedName>
</protein>
<organism evidence="3 4">
    <name type="scientific">Leucobacter luti</name>
    <dbReference type="NCBI Taxonomy" id="340320"/>
    <lineage>
        <taxon>Bacteria</taxon>
        <taxon>Bacillati</taxon>
        <taxon>Actinomycetota</taxon>
        <taxon>Actinomycetes</taxon>
        <taxon>Micrococcales</taxon>
        <taxon>Microbacteriaceae</taxon>
        <taxon>Leucobacter</taxon>
    </lineage>
</organism>
<keyword evidence="4" id="KW-1185">Reference proteome</keyword>
<feature type="transmembrane region" description="Helical" evidence="2">
    <location>
        <begin position="125"/>
        <end position="151"/>
    </location>
</feature>
<keyword evidence="2" id="KW-1133">Transmembrane helix</keyword>
<dbReference type="RefSeq" id="WP_133615430.1">
    <property type="nucleotide sequence ID" value="NZ_SNYA01000001.1"/>
</dbReference>
<name>A0A4R6S7Q6_9MICO</name>
<proteinExistence type="predicted"/>
<dbReference type="Proteomes" id="UP000295601">
    <property type="component" value="Unassembled WGS sequence"/>
</dbReference>
<dbReference type="AlphaFoldDB" id="A0A4R6S7Q6"/>
<accession>A0A4R6S7Q6</accession>
<sequence length="376" mass="40368">MSTATRTNEERAAEFVAAVRDRLSDLPRDEVDELTDGLAADLVDRLSDGNELGDPRSYAEELRQAAGLPERVEPESAPQPREGLMDQGRALASRWREWWDETSGRRGVRDFVLSLRSVWWVLRGVAVATVFCLLFGISSGGVVWLLVTGAATLLSVQWGRGAWLPGAWAVWLRRIGSVVAILALLPLAGIALDRLSFAHASTGDDLETFLPPGLTSNGESVTNIFAYDCDGQPLGAVQLFTQDGSPLHTGDGQPGSYADWLPMGGSDANGEWIDYRRNAAATMPDEWNVFPLRELSTSDLMAGEEDTDPATQQGAEPTAPYERVPVLGDCAATVPDEAASDSEDAQDEQTARERAESKGASDPAPSQAAAAAQDTP</sequence>
<feature type="compositionally biased region" description="Basic and acidic residues" evidence="1">
    <location>
        <begin position="349"/>
        <end position="359"/>
    </location>
</feature>
<keyword evidence="2" id="KW-0812">Transmembrane</keyword>
<keyword evidence="2" id="KW-0472">Membrane</keyword>
<evidence type="ECO:0000313" key="4">
    <source>
        <dbReference type="Proteomes" id="UP000295601"/>
    </source>
</evidence>
<feature type="compositionally biased region" description="Low complexity" evidence="1">
    <location>
        <begin position="360"/>
        <end position="376"/>
    </location>
</feature>
<comment type="caution">
    <text evidence="3">The sequence shown here is derived from an EMBL/GenBank/DDBJ whole genome shotgun (WGS) entry which is preliminary data.</text>
</comment>
<feature type="transmembrane region" description="Helical" evidence="2">
    <location>
        <begin position="171"/>
        <end position="192"/>
    </location>
</feature>
<dbReference type="EMBL" id="SNYA01000001">
    <property type="protein sequence ID" value="TDP95443.1"/>
    <property type="molecule type" value="Genomic_DNA"/>
</dbReference>
<feature type="compositionally biased region" description="Acidic residues" evidence="1">
    <location>
        <begin position="338"/>
        <end position="347"/>
    </location>
</feature>
<evidence type="ECO:0000313" key="3">
    <source>
        <dbReference type="EMBL" id="TDP95443.1"/>
    </source>
</evidence>
<dbReference type="Pfam" id="PF22564">
    <property type="entry name" value="HAAS"/>
    <property type="match status" value="1"/>
</dbReference>
<feature type="region of interest" description="Disordered" evidence="1">
    <location>
        <begin position="303"/>
        <end position="376"/>
    </location>
</feature>
<evidence type="ECO:0000256" key="2">
    <source>
        <dbReference type="SAM" id="Phobius"/>
    </source>
</evidence>
<evidence type="ECO:0000256" key="1">
    <source>
        <dbReference type="SAM" id="MobiDB-lite"/>
    </source>
</evidence>